<keyword evidence="8" id="KW-1185">Reference proteome</keyword>
<protein>
    <submittedName>
        <fullName evidence="7">Citrate lyase subunit beta-like protein</fullName>
        <ecNumber evidence="7">4.1.-.-</ecNumber>
    </submittedName>
</protein>
<dbReference type="Gene3D" id="3.20.20.60">
    <property type="entry name" value="Phosphoenolpyruvate-binding domains"/>
    <property type="match status" value="1"/>
</dbReference>
<evidence type="ECO:0000256" key="1">
    <source>
        <dbReference type="ARBA" id="ARBA00001946"/>
    </source>
</evidence>
<sequence length="283" mass="30324">MSDQLRNKRALALPARLSRSWLFVNASKPELFPSGQTSDADSIIFDLEAAVPDDQKDTARANVVTALEDGMVGWVRVNNTWTHHWEEDLDALSGLPGLRGIMLPNTEEPEQVTLTSIRAGVGMPILALIETALGLENATRIASAAGTFRLAFGVNDFRKDTGIGDDPVALAYARSRLVIASRVGGLAGAIDGPSSPGAGKSAVSSDCAWTMKMGMTGKLVLSESQVPYVNNGLAPSEEDRAWAREMLEEAEHADVITDGSYLPRIARAEKIADLADSYGLWKS</sequence>
<dbReference type="AlphaFoldDB" id="A0A150HCW6"/>
<feature type="binding site" evidence="4">
    <location>
        <position position="76"/>
    </location>
    <ligand>
        <name>substrate</name>
    </ligand>
</feature>
<dbReference type="RefSeq" id="WP_062019406.1">
    <property type="nucleotide sequence ID" value="NZ_LQQC01000002.1"/>
</dbReference>
<evidence type="ECO:0000313" key="7">
    <source>
        <dbReference type="EMBL" id="KXZ59648.1"/>
    </source>
</evidence>
<dbReference type="PANTHER" id="PTHR32308:SF10">
    <property type="entry name" value="CITRATE LYASE SUBUNIT BETA"/>
    <property type="match status" value="1"/>
</dbReference>
<comment type="cofactor">
    <cofactor evidence="1">
        <name>Mg(2+)</name>
        <dbReference type="ChEBI" id="CHEBI:18420"/>
    </cofactor>
</comment>
<feature type="binding site" evidence="4">
    <location>
        <position position="130"/>
    </location>
    <ligand>
        <name>substrate</name>
    </ligand>
</feature>
<dbReference type="GO" id="GO:0006107">
    <property type="term" value="P:oxaloacetate metabolic process"/>
    <property type="evidence" value="ECO:0007669"/>
    <property type="project" value="TreeGrafter"/>
</dbReference>
<comment type="caution">
    <text evidence="7">The sequence shown here is derived from an EMBL/GenBank/DDBJ whole genome shotgun (WGS) entry which is preliminary data.</text>
</comment>
<dbReference type="SUPFAM" id="SSF51621">
    <property type="entry name" value="Phosphoenolpyruvate/pyruvate domain"/>
    <property type="match status" value="1"/>
</dbReference>
<dbReference type="InterPro" id="IPR011206">
    <property type="entry name" value="Citrate_lyase_beta/mcl1/mcl2"/>
</dbReference>
<dbReference type="InterPro" id="IPR015813">
    <property type="entry name" value="Pyrv/PenolPyrv_kinase-like_dom"/>
</dbReference>
<evidence type="ECO:0000256" key="2">
    <source>
        <dbReference type="ARBA" id="ARBA00022723"/>
    </source>
</evidence>
<accession>A0A150HCW6</accession>
<proteinExistence type="predicted"/>
<organism evidence="7 8">
    <name type="scientific">Brevibacterium ravenspurgense</name>
    <dbReference type="NCBI Taxonomy" id="479117"/>
    <lineage>
        <taxon>Bacteria</taxon>
        <taxon>Bacillati</taxon>
        <taxon>Actinomycetota</taxon>
        <taxon>Actinomycetes</taxon>
        <taxon>Micrococcales</taxon>
        <taxon>Brevibacteriaceae</taxon>
        <taxon>Brevibacterium</taxon>
    </lineage>
</organism>
<dbReference type="EC" id="4.1.-.-" evidence="7"/>
<evidence type="ECO:0000256" key="4">
    <source>
        <dbReference type="PIRSR" id="PIRSR015582-1"/>
    </source>
</evidence>
<evidence type="ECO:0000313" key="8">
    <source>
        <dbReference type="Proteomes" id="UP000243589"/>
    </source>
</evidence>
<dbReference type="PIRSF" id="PIRSF015582">
    <property type="entry name" value="Cit_lyase_B"/>
    <property type="match status" value="1"/>
</dbReference>
<dbReference type="PATRIC" id="fig|479117.4.peg.116"/>
<keyword evidence="7" id="KW-0456">Lyase</keyword>
<reference evidence="7 8" key="1">
    <citation type="submission" date="2016-01" db="EMBL/GenBank/DDBJ databases">
        <title>Use of Whole Genome Sequencing to ascertain that Brevibacterium massiliense (Roux, Raoult 2009) is a later heterotypic synonym of Brevibacterium ravenspurgense (Mages 2008).</title>
        <authorList>
            <person name="Bernier A.-M."/>
            <person name="Burdz T."/>
            <person name="Huynh C."/>
            <person name="Pachecho A.L."/>
            <person name="Wiebe D."/>
            <person name="Bonner C."/>
            <person name="Bernard K."/>
        </authorList>
    </citation>
    <scope>NUCLEOTIDE SEQUENCE [LARGE SCALE GENOMIC DNA]</scope>
    <source>
        <strain evidence="7 8">CCUG56047</strain>
    </source>
</reference>
<name>A0A150HCW6_9MICO</name>
<keyword evidence="3 5" id="KW-0460">Magnesium</keyword>
<dbReference type="Proteomes" id="UP000243589">
    <property type="component" value="Unassembled WGS sequence"/>
</dbReference>
<feature type="binding site" evidence="5">
    <location>
        <position position="130"/>
    </location>
    <ligand>
        <name>Mg(2+)</name>
        <dbReference type="ChEBI" id="CHEBI:18420"/>
    </ligand>
</feature>
<feature type="domain" description="HpcH/HpaI aldolase/citrate lyase" evidence="6">
    <location>
        <begin position="19"/>
        <end position="221"/>
    </location>
</feature>
<gene>
    <name evidence="7" type="ORF">Bravens_00118</name>
</gene>
<evidence type="ECO:0000256" key="5">
    <source>
        <dbReference type="PIRSR" id="PIRSR015582-2"/>
    </source>
</evidence>
<dbReference type="PANTHER" id="PTHR32308">
    <property type="entry name" value="LYASE BETA SUBUNIT, PUTATIVE (AFU_ORTHOLOGUE AFUA_4G13030)-RELATED"/>
    <property type="match status" value="1"/>
</dbReference>
<evidence type="ECO:0000256" key="3">
    <source>
        <dbReference type="ARBA" id="ARBA00022842"/>
    </source>
</evidence>
<dbReference type="InterPro" id="IPR005000">
    <property type="entry name" value="Aldolase/citrate-lyase_domain"/>
</dbReference>
<dbReference type="GO" id="GO:0000287">
    <property type="term" value="F:magnesium ion binding"/>
    <property type="evidence" value="ECO:0007669"/>
    <property type="project" value="TreeGrafter"/>
</dbReference>
<evidence type="ECO:0000259" key="6">
    <source>
        <dbReference type="Pfam" id="PF03328"/>
    </source>
</evidence>
<dbReference type="Pfam" id="PF03328">
    <property type="entry name" value="HpcH_HpaI"/>
    <property type="match status" value="1"/>
</dbReference>
<feature type="binding site" evidence="5">
    <location>
        <position position="156"/>
    </location>
    <ligand>
        <name>Mg(2+)</name>
        <dbReference type="ChEBI" id="CHEBI:18420"/>
    </ligand>
</feature>
<dbReference type="EMBL" id="LQQC01000002">
    <property type="protein sequence ID" value="KXZ59648.1"/>
    <property type="molecule type" value="Genomic_DNA"/>
</dbReference>
<dbReference type="GO" id="GO:0016829">
    <property type="term" value="F:lyase activity"/>
    <property type="evidence" value="ECO:0007669"/>
    <property type="project" value="UniProtKB-KW"/>
</dbReference>
<keyword evidence="2 5" id="KW-0479">Metal-binding</keyword>
<dbReference type="InterPro" id="IPR040442">
    <property type="entry name" value="Pyrv_kinase-like_dom_sf"/>
</dbReference>